<organism evidence="6 7">
    <name type="scientific">Natronolimnohabitans innermongolicus JCM 12255</name>
    <dbReference type="NCBI Taxonomy" id="1227499"/>
    <lineage>
        <taxon>Archaea</taxon>
        <taxon>Methanobacteriati</taxon>
        <taxon>Methanobacteriota</taxon>
        <taxon>Stenosarchaea group</taxon>
        <taxon>Halobacteria</taxon>
        <taxon>Halobacteriales</taxon>
        <taxon>Natrialbaceae</taxon>
        <taxon>Natronolimnohabitans</taxon>
    </lineage>
</organism>
<comment type="caution">
    <text evidence="6">The sequence shown here is derived from an EMBL/GenBank/DDBJ whole genome shotgun (WGS) entry which is preliminary data.</text>
</comment>
<dbReference type="Pfam" id="PF01614">
    <property type="entry name" value="IclR_C"/>
    <property type="match status" value="1"/>
</dbReference>
<gene>
    <name evidence="6" type="ORF">C493_18131</name>
</gene>
<dbReference type="STRING" id="1227499.C493_18131"/>
<dbReference type="SUPFAM" id="SSF46785">
    <property type="entry name" value="Winged helix' DNA-binding domain"/>
    <property type="match status" value="1"/>
</dbReference>
<evidence type="ECO:0000256" key="3">
    <source>
        <dbReference type="ARBA" id="ARBA00023163"/>
    </source>
</evidence>
<dbReference type="Gene3D" id="3.30.450.40">
    <property type="match status" value="1"/>
</dbReference>
<feature type="domain" description="HTH iclR-type" evidence="4">
    <location>
        <begin position="11"/>
        <end position="70"/>
    </location>
</feature>
<evidence type="ECO:0000259" key="4">
    <source>
        <dbReference type="PROSITE" id="PS51077"/>
    </source>
</evidence>
<accession>L9WN80</accession>
<evidence type="ECO:0000313" key="7">
    <source>
        <dbReference type="Proteomes" id="UP000011602"/>
    </source>
</evidence>
<dbReference type="GO" id="GO:0003700">
    <property type="term" value="F:DNA-binding transcription factor activity"/>
    <property type="evidence" value="ECO:0007669"/>
    <property type="project" value="TreeGrafter"/>
</dbReference>
<dbReference type="PANTHER" id="PTHR30136:SF35">
    <property type="entry name" value="HTH-TYPE TRANSCRIPTIONAL REGULATOR RV1719"/>
    <property type="match status" value="1"/>
</dbReference>
<dbReference type="InterPro" id="IPR014757">
    <property type="entry name" value="Tscrpt_reg_IclR_C"/>
</dbReference>
<proteinExistence type="predicted"/>
<dbReference type="Proteomes" id="UP000011602">
    <property type="component" value="Unassembled WGS sequence"/>
</dbReference>
<dbReference type="PROSITE" id="PS51078">
    <property type="entry name" value="ICLR_ED"/>
    <property type="match status" value="1"/>
</dbReference>
<reference evidence="6 7" key="1">
    <citation type="journal article" date="2014" name="PLoS Genet.">
        <title>Phylogenetically driven sequencing of extremely halophilic archaea reveals strategies for static and dynamic osmo-response.</title>
        <authorList>
            <person name="Becker E.A."/>
            <person name="Seitzer P.M."/>
            <person name="Tritt A."/>
            <person name="Larsen D."/>
            <person name="Krusor M."/>
            <person name="Yao A.I."/>
            <person name="Wu D."/>
            <person name="Madern D."/>
            <person name="Eisen J.A."/>
            <person name="Darling A.E."/>
            <person name="Facciotti M.T."/>
        </authorList>
    </citation>
    <scope>NUCLEOTIDE SEQUENCE [LARGE SCALE GENOMIC DNA]</scope>
    <source>
        <strain evidence="6 7">JCM 12255</strain>
    </source>
</reference>
<feature type="domain" description="IclR-ED" evidence="5">
    <location>
        <begin position="71"/>
        <end position="255"/>
    </location>
</feature>
<dbReference type="PROSITE" id="PS51077">
    <property type="entry name" value="HTH_ICLR"/>
    <property type="match status" value="1"/>
</dbReference>
<dbReference type="Gene3D" id="1.10.10.10">
    <property type="entry name" value="Winged helix-like DNA-binding domain superfamily/Winged helix DNA-binding domain"/>
    <property type="match status" value="1"/>
</dbReference>
<dbReference type="GO" id="GO:0003677">
    <property type="term" value="F:DNA binding"/>
    <property type="evidence" value="ECO:0007669"/>
    <property type="project" value="UniProtKB-KW"/>
</dbReference>
<evidence type="ECO:0000313" key="6">
    <source>
        <dbReference type="EMBL" id="ELY50930.1"/>
    </source>
</evidence>
<dbReference type="GO" id="GO:0045892">
    <property type="term" value="P:negative regulation of DNA-templated transcription"/>
    <property type="evidence" value="ECO:0007669"/>
    <property type="project" value="TreeGrafter"/>
</dbReference>
<name>L9WN80_9EURY</name>
<dbReference type="SMART" id="SM00346">
    <property type="entry name" value="HTH_ICLR"/>
    <property type="match status" value="1"/>
</dbReference>
<dbReference type="eggNOG" id="arCOG02798">
    <property type="taxonomic scope" value="Archaea"/>
</dbReference>
<dbReference type="InterPro" id="IPR036390">
    <property type="entry name" value="WH_DNA-bd_sf"/>
</dbReference>
<dbReference type="PANTHER" id="PTHR30136">
    <property type="entry name" value="HELIX-TURN-HELIX TRANSCRIPTIONAL REGULATOR, ICLR FAMILY"/>
    <property type="match status" value="1"/>
</dbReference>
<dbReference type="RefSeq" id="WP_007260886.1">
    <property type="nucleotide sequence ID" value="NZ_AOHZ01000084.1"/>
</dbReference>
<dbReference type="CDD" id="cd00090">
    <property type="entry name" value="HTH_ARSR"/>
    <property type="match status" value="1"/>
</dbReference>
<evidence type="ECO:0000256" key="2">
    <source>
        <dbReference type="ARBA" id="ARBA00023125"/>
    </source>
</evidence>
<dbReference type="OrthoDB" id="14763at2157"/>
<dbReference type="InterPro" id="IPR029016">
    <property type="entry name" value="GAF-like_dom_sf"/>
</dbReference>
<dbReference type="Pfam" id="PF09339">
    <property type="entry name" value="HTH_IclR"/>
    <property type="match status" value="1"/>
</dbReference>
<dbReference type="InterPro" id="IPR050707">
    <property type="entry name" value="HTH_MetabolicPath_Reg"/>
</dbReference>
<keyword evidence="1" id="KW-0805">Transcription regulation</keyword>
<dbReference type="InterPro" id="IPR011991">
    <property type="entry name" value="ArsR-like_HTH"/>
</dbReference>
<keyword evidence="2" id="KW-0238">DNA-binding</keyword>
<keyword evidence="3" id="KW-0804">Transcription</keyword>
<dbReference type="AlphaFoldDB" id="L9WN80"/>
<keyword evidence="7" id="KW-1185">Reference proteome</keyword>
<evidence type="ECO:0000256" key="1">
    <source>
        <dbReference type="ARBA" id="ARBA00023015"/>
    </source>
</evidence>
<dbReference type="InterPro" id="IPR005471">
    <property type="entry name" value="Tscrpt_reg_IclR_N"/>
</dbReference>
<dbReference type="InterPro" id="IPR036388">
    <property type="entry name" value="WH-like_DNA-bd_sf"/>
</dbReference>
<protein>
    <submittedName>
        <fullName evidence="6">IclR family transcriptional regulator</fullName>
    </submittedName>
</protein>
<dbReference type="SUPFAM" id="SSF55781">
    <property type="entry name" value="GAF domain-like"/>
    <property type="match status" value="1"/>
</dbReference>
<dbReference type="EMBL" id="AOHZ01000084">
    <property type="protein sequence ID" value="ELY50930.1"/>
    <property type="molecule type" value="Genomic_DNA"/>
</dbReference>
<evidence type="ECO:0000259" key="5">
    <source>
        <dbReference type="PROSITE" id="PS51078"/>
    </source>
</evidence>
<sequence>MARQDPATTQLKSVRTTFKIVEFLKRETAGSVSEISAHLELPKSTVHSHLATLNQLGYLVNDDGTYRLGYRFVHLGRTIEQSHELRQIVSPTIETLAEETGEQAYFAVEENGLATNVAVAEGENSIRRRFLPGGQARMTSTATGKAILAHLSPERVDEIVRRWGMPPEAPNTITDEDELYTELESIRTAGIAYGRGESIKGVLEIAMPILGDDGRPHGAVEIAGPIKRLDDEAYRETLVDEIETAVNEIEVNLSLR</sequence>